<evidence type="ECO:0000259" key="4">
    <source>
        <dbReference type="Pfam" id="PF03328"/>
    </source>
</evidence>
<evidence type="ECO:0000313" key="6">
    <source>
        <dbReference type="Proteomes" id="UP000305067"/>
    </source>
</evidence>
<feature type="domain" description="HpcH/HpaI aldolase/citrate lyase" evidence="4">
    <location>
        <begin position="5"/>
        <end position="233"/>
    </location>
</feature>
<dbReference type="Gene3D" id="3.20.20.60">
    <property type="entry name" value="Phosphoenolpyruvate-binding domains"/>
    <property type="match status" value="1"/>
</dbReference>
<evidence type="ECO:0000256" key="2">
    <source>
        <dbReference type="ARBA" id="ARBA00022723"/>
    </source>
</evidence>
<dbReference type="InterPro" id="IPR015813">
    <property type="entry name" value="Pyrv/PenolPyrv_kinase-like_dom"/>
</dbReference>
<proteinExistence type="inferred from homology"/>
<name>A0A5C3QFL4_9AGAR</name>
<dbReference type="STRING" id="1884261.A0A5C3QFL4"/>
<dbReference type="InterPro" id="IPR050251">
    <property type="entry name" value="HpcH-HpaI_aldolase"/>
</dbReference>
<keyword evidence="5" id="KW-0670">Pyruvate</keyword>
<keyword evidence="6" id="KW-1185">Reference proteome</keyword>
<accession>A0A5C3QFL4</accession>
<dbReference type="SUPFAM" id="SSF51621">
    <property type="entry name" value="Phosphoenolpyruvate/pyruvate domain"/>
    <property type="match status" value="1"/>
</dbReference>
<reference evidence="5 6" key="1">
    <citation type="journal article" date="2019" name="Nat. Ecol. Evol.">
        <title>Megaphylogeny resolves global patterns of mushroom evolution.</title>
        <authorList>
            <person name="Varga T."/>
            <person name="Krizsan K."/>
            <person name="Foldi C."/>
            <person name="Dima B."/>
            <person name="Sanchez-Garcia M."/>
            <person name="Sanchez-Ramirez S."/>
            <person name="Szollosi G.J."/>
            <person name="Szarkandi J.G."/>
            <person name="Papp V."/>
            <person name="Albert L."/>
            <person name="Andreopoulos W."/>
            <person name="Angelini C."/>
            <person name="Antonin V."/>
            <person name="Barry K.W."/>
            <person name="Bougher N.L."/>
            <person name="Buchanan P."/>
            <person name="Buyck B."/>
            <person name="Bense V."/>
            <person name="Catcheside P."/>
            <person name="Chovatia M."/>
            <person name="Cooper J."/>
            <person name="Damon W."/>
            <person name="Desjardin D."/>
            <person name="Finy P."/>
            <person name="Geml J."/>
            <person name="Haridas S."/>
            <person name="Hughes K."/>
            <person name="Justo A."/>
            <person name="Karasinski D."/>
            <person name="Kautmanova I."/>
            <person name="Kiss B."/>
            <person name="Kocsube S."/>
            <person name="Kotiranta H."/>
            <person name="LaButti K.M."/>
            <person name="Lechner B.E."/>
            <person name="Liimatainen K."/>
            <person name="Lipzen A."/>
            <person name="Lukacs Z."/>
            <person name="Mihaltcheva S."/>
            <person name="Morgado L.N."/>
            <person name="Niskanen T."/>
            <person name="Noordeloos M.E."/>
            <person name="Ohm R.A."/>
            <person name="Ortiz-Santana B."/>
            <person name="Ovrebo C."/>
            <person name="Racz N."/>
            <person name="Riley R."/>
            <person name="Savchenko A."/>
            <person name="Shiryaev A."/>
            <person name="Soop K."/>
            <person name="Spirin V."/>
            <person name="Szebenyi C."/>
            <person name="Tomsovsky M."/>
            <person name="Tulloss R.E."/>
            <person name="Uehling J."/>
            <person name="Grigoriev I.V."/>
            <person name="Vagvolgyi C."/>
            <person name="Papp T."/>
            <person name="Martin F.M."/>
            <person name="Miettinen O."/>
            <person name="Hibbett D.S."/>
            <person name="Nagy L.G."/>
        </authorList>
    </citation>
    <scope>NUCLEOTIDE SEQUENCE [LARGE SCALE GENOMIC DNA]</scope>
    <source>
        <strain evidence="5 6">CBS 309.79</strain>
    </source>
</reference>
<dbReference type="EMBL" id="ML178850">
    <property type="protein sequence ID" value="TFK97123.1"/>
    <property type="molecule type" value="Genomic_DNA"/>
</dbReference>
<dbReference type="GO" id="GO:0046872">
    <property type="term" value="F:metal ion binding"/>
    <property type="evidence" value="ECO:0007669"/>
    <property type="project" value="UniProtKB-KW"/>
</dbReference>
<gene>
    <name evidence="5" type="ORF">BDV98DRAFT_574933</name>
</gene>
<dbReference type="OrthoDB" id="1621678at2759"/>
<dbReference type="InterPro" id="IPR040442">
    <property type="entry name" value="Pyrv_kinase-like_dom_sf"/>
</dbReference>
<dbReference type="GO" id="GO:0005737">
    <property type="term" value="C:cytoplasm"/>
    <property type="evidence" value="ECO:0007669"/>
    <property type="project" value="TreeGrafter"/>
</dbReference>
<dbReference type="PANTHER" id="PTHR30502">
    <property type="entry name" value="2-KETO-3-DEOXY-L-RHAMNONATE ALDOLASE"/>
    <property type="match status" value="1"/>
</dbReference>
<dbReference type="Proteomes" id="UP000305067">
    <property type="component" value="Unassembled WGS sequence"/>
</dbReference>
<protein>
    <submittedName>
        <fullName evidence="5">Phosphoenolpyruvate/pyruvate domain-containing protein</fullName>
    </submittedName>
</protein>
<dbReference type="AlphaFoldDB" id="A0A5C3QFL4"/>
<evidence type="ECO:0000256" key="1">
    <source>
        <dbReference type="ARBA" id="ARBA00005568"/>
    </source>
</evidence>
<comment type="similarity">
    <text evidence="1">Belongs to the HpcH/HpaI aldolase family.</text>
</comment>
<dbReference type="Pfam" id="PF03328">
    <property type="entry name" value="HpcH_HpaI"/>
    <property type="match status" value="1"/>
</dbReference>
<dbReference type="PANTHER" id="PTHR30502:SF0">
    <property type="entry name" value="PHOSPHOENOLPYRUVATE CARBOXYLASE FAMILY PROTEIN"/>
    <property type="match status" value="1"/>
</dbReference>
<keyword evidence="3" id="KW-0456">Lyase</keyword>
<sequence>MFPGASLARSVAQQGFDFILVDTEHGNIDDAAMHAAVQAIAAENVASIIRIAAPENWMVKRALDTGAHGILCPMMNNAEDARRLVSYAKFPSPKAVRDANVNNPNHIEGVRGVGSPFAPAAFRQGMVDYVAEWNHNCFVAVQIETAEGLANVDEIAAVPGIDMLFIGPNDLTSSLGFPFHLHPTLPESQEAFKQVLAAARKHNKFAGMFCTSADGVRKAWEQGYDFMNLGADVVAMGVWNATELGKLGEIRK</sequence>
<dbReference type="InterPro" id="IPR005000">
    <property type="entry name" value="Aldolase/citrate-lyase_domain"/>
</dbReference>
<evidence type="ECO:0000313" key="5">
    <source>
        <dbReference type="EMBL" id="TFK97123.1"/>
    </source>
</evidence>
<evidence type="ECO:0000256" key="3">
    <source>
        <dbReference type="ARBA" id="ARBA00023239"/>
    </source>
</evidence>
<dbReference type="GO" id="GO:0016832">
    <property type="term" value="F:aldehyde-lyase activity"/>
    <property type="evidence" value="ECO:0007669"/>
    <property type="project" value="TreeGrafter"/>
</dbReference>
<organism evidence="5 6">
    <name type="scientific">Pterulicium gracile</name>
    <dbReference type="NCBI Taxonomy" id="1884261"/>
    <lineage>
        <taxon>Eukaryota</taxon>
        <taxon>Fungi</taxon>
        <taxon>Dikarya</taxon>
        <taxon>Basidiomycota</taxon>
        <taxon>Agaricomycotina</taxon>
        <taxon>Agaricomycetes</taxon>
        <taxon>Agaricomycetidae</taxon>
        <taxon>Agaricales</taxon>
        <taxon>Pleurotineae</taxon>
        <taxon>Pterulaceae</taxon>
        <taxon>Pterulicium</taxon>
    </lineage>
</organism>
<keyword evidence="2" id="KW-0479">Metal-binding</keyword>